<dbReference type="Proteomes" id="UP001197609">
    <property type="component" value="Unassembled WGS sequence"/>
</dbReference>
<gene>
    <name evidence="2" type="ORF">K8G79_02415</name>
</gene>
<evidence type="ECO:0000313" key="2">
    <source>
        <dbReference type="EMBL" id="MBZ0158991.1"/>
    </source>
</evidence>
<proteinExistence type="predicted"/>
<dbReference type="EMBL" id="JAIOIU010000029">
    <property type="protein sequence ID" value="MBZ0158991.1"/>
    <property type="molecule type" value="Genomic_DNA"/>
</dbReference>
<feature type="domain" description="DUF5615" evidence="1">
    <location>
        <begin position="6"/>
        <end position="107"/>
    </location>
</feature>
<name>A0AAJ1AI91_9BACT</name>
<dbReference type="Pfam" id="PF18480">
    <property type="entry name" value="DUF5615"/>
    <property type="match status" value="1"/>
</dbReference>
<evidence type="ECO:0000259" key="1">
    <source>
        <dbReference type="Pfam" id="PF18480"/>
    </source>
</evidence>
<protein>
    <submittedName>
        <fullName evidence="2">DUF5615 family PIN-like protein</fullName>
    </submittedName>
</protein>
<evidence type="ECO:0000313" key="3">
    <source>
        <dbReference type="Proteomes" id="UP001197609"/>
    </source>
</evidence>
<sequence>MGRKIRLYTDEHVAKAVVRGLRQRGVDVLTVLEAGMIGALDEAHIRRAGNEDRVIFTQDDDFLRLHAAGVDHAGIIYASQQTSVQNIIRGLMLIHQVLDAEEMRGHVEFL</sequence>
<reference evidence="2 3" key="1">
    <citation type="journal article" date="2021" name="bioRxiv">
        <title>Unraveling nitrogen, sulfur and carbon metabolic pathways and microbial community transcriptional responses to substrate deprivation and toxicity stresses in a bioreactor mimicking anoxic brackish coastal sediment conditions.</title>
        <authorList>
            <person name="Martins P.D."/>
            <person name="Echeveste M.J."/>
            <person name="Arshad A."/>
            <person name="Kurth J."/>
            <person name="Ouboter H."/>
            <person name="Jetten M.S.M."/>
            <person name="Welte C.U."/>
        </authorList>
    </citation>
    <scope>NUCLEOTIDE SEQUENCE [LARGE SCALE GENOMIC DNA]</scope>
    <source>
        <strain evidence="2">MAG_38</strain>
    </source>
</reference>
<comment type="caution">
    <text evidence="2">The sequence shown here is derived from an EMBL/GenBank/DDBJ whole genome shotgun (WGS) entry which is preliminary data.</text>
</comment>
<dbReference type="InterPro" id="IPR041049">
    <property type="entry name" value="DUF5615"/>
</dbReference>
<dbReference type="AlphaFoldDB" id="A0AAJ1AI91"/>
<organism evidence="2 3">
    <name type="scientific">Candidatus Methylomirabilis tolerans</name>
    <dbReference type="NCBI Taxonomy" id="3123416"/>
    <lineage>
        <taxon>Bacteria</taxon>
        <taxon>Candidatus Methylomirabilota</taxon>
        <taxon>Candidatus Methylomirabilia</taxon>
        <taxon>Candidatus Methylomirabilales</taxon>
        <taxon>Candidatus Methylomirabilaceae</taxon>
        <taxon>Candidatus Methylomirabilis</taxon>
    </lineage>
</organism>
<accession>A0AAJ1AI91</accession>